<keyword evidence="4" id="KW-0235">DNA replication</keyword>
<evidence type="ECO:0000256" key="2">
    <source>
        <dbReference type="ARBA" id="ARBA00005582"/>
    </source>
</evidence>
<protein>
    <recommendedName>
        <fullName evidence="11">8-oxo-dGTP diphosphatase</fullName>
        <ecNumber evidence="11">3.6.1.55</ecNumber>
    </recommendedName>
</protein>
<dbReference type="Proteomes" id="UP000005707">
    <property type="component" value="Unassembled WGS sequence"/>
</dbReference>
<name>U2EAH2_9MOLU</name>
<evidence type="ECO:0000256" key="9">
    <source>
        <dbReference type="ARBA" id="ARBA00023204"/>
    </source>
</evidence>
<dbReference type="SUPFAM" id="SSF55811">
    <property type="entry name" value="Nudix"/>
    <property type="match status" value="1"/>
</dbReference>
<dbReference type="InParanoid" id="U2EAH2"/>
<keyword evidence="9" id="KW-0234">DNA repair</keyword>
<dbReference type="GO" id="GO:0006260">
    <property type="term" value="P:DNA replication"/>
    <property type="evidence" value="ECO:0007669"/>
    <property type="project" value="UniProtKB-KW"/>
</dbReference>
<dbReference type="CDD" id="cd03425">
    <property type="entry name" value="NUDIX_MutT_NudA_like"/>
    <property type="match status" value="1"/>
</dbReference>
<dbReference type="InterPro" id="IPR047127">
    <property type="entry name" value="MutT-like"/>
</dbReference>
<gene>
    <name evidence="13" type="ORF">HLPCO_002012</name>
</gene>
<reference evidence="13 14" key="2">
    <citation type="journal article" date="2013" name="PLoS ONE">
        <title>INDIGO - INtegrated Data Warehouse of MIcrobial GenOmes with Examples from the Red Sea Extremophiles.</title>
        <authorList>
            <person name="Alam I."/>
            <person name="Antunes A."/>
            <person name="Kamau A.A."/>
            <person name="Ba Alawi W."/>
            <person name="Kalkatawi M."/>
            <person name="Stingl U."/>
            <person name="Bajic V.B."/>
        </authorList>
    </citation>
    <scope>NUCLEOTIDE SEQUENCE [LARGE SCALE GENOMIC DNA]</scope>
    <source>
        <strain evidence="13 14">SSD-17B</strain>
    </source>
</reference>
<dbReference type="GO" id="GO:0016798">
    <property type="term" value="F:hydrolase activity, acting on glycosyl bonds"/>
    <property type="evidence" value="ECO:0007669"/>
    <property type="project" value="UniProtKB-KW"/>
</dbReference>
<dbReference type="Gene3D" id="3.90.79.10">
    <property type="entry name" value="Nucleoside Triphosphate Pyrophosphohydrolase"/>
    <property type="match status" value="1"/>
</dbReference>
<dbReference type="GO" id="GO:0046872">
    <property type="term" value="F:metal ion binding"/>
    <property type="evidence" value="ECO:0007669"/>
    <property type="project" value="UniProtKB-KW"/>
</dbReference>
<evidence type="ECO:0000256" key="3">
    <source>
        <dbReference type="ARBA" id="ARBA00022457"/>
    </source>
</evidence>
<keyword evidence="3" id="KW-0515">Mutator protein</keyword>
<dbReference type="PRINTS" id="PR00502">
    <property type="entry name" value="NUDIXFAMILY"/>
</dbReference>
<evidence type="ECO:0000256" key="11">
    <source>
        <dbReference type="ARBA" id="ARBA00038905"/>
    </source>
</evidence>
<dbReference type="GO" id="GO:0006281">
    <property type="term" value="P:DNA repair"/>
    <property type="evidence" value="ECO:0007669"/>
    <property type="project" value="UniProtKB-KW"/>
</dbReference>
<comment type="catalytic activity">
    <reaction evidence="10">
        <text>8-oxo-dGTP + H2O = 8-oxo-dGMP + diphosphate + H(+)</text>
        <dbReference type="Rhea" id="RHEA:31575"/>
        <dbReference type="ChEBI" id="CHEBI:15377"/>
        <dbReference type="ChEBI" id="CHEBI:15378"/>
        <dbReference type="ChEBI" id="CHEBI:33019"/>
        <dbReference type="ChEBI" id="CHEBI:63224"/>
        <dbReference type="ChEBI" id="CHEBI:77896"/>
        <dbReference type="EC" id="3.6.1.55"/>
    </reaction>
</comment>
<evidence type="ECO:0000256" key="7">
    <source>
        <dbReference type="ARBA" id="ARBA00022801"/>
    </source>
</evidence>
<dbReference type="InterPro" id="IPR015797">
    <property type="entry name" value="NUDIX_hydrolase-like_dom_sf"/>
</dbReference>
<dbReference type="GO" id="GO:0008413">
    <property type="term" value="F:8-oxo-7,8-dihydroguanosine triphosphate pyrophosphatase activity"/>
    <property type="evidence" value="ECO:0007669"/>
    <property type="project" value="TreeGrafter"/>
</dbReference>
<dbReference type="Pfam" id="PF00293">
    <property type="entry name" value="NUDIX"/>
    <property type="match status" value="1"/>
</dbReference>
<comment type="similarity">
    <text evidence="2">Belongs to the Nudix hydrolase family.</text>
</comment>
<dbReference type="EC" id="3.6.1.55" evidence="11"/>
<reference evidence="13 14" key="1">
    <citation type="journal article" date="2011" name="J. Bacteriol.">
        <title>Genome sequence of Haloplasma contractile, an unusual contractile bacterium from a deep-sea anoxic brine lake.</title>
        <authorList>
            <person name="Antunes A."/>
            <person name="Alam I."/>
            <person name="El Dorry H."/>
            <person name="Siam R."/>
            <person name="Robertson A."/>
            <person name="Bajic V.B."/>
            <person name="Stingl U."/>
        </authorList>
    </citation>
    <scope>NUCLEOTIDE SEQUENCE [LARGE SCALE GENOMIC DNA]</scope>
    <source>
        <strain evidence="13 14">SSD-17B</strain>
    </source>
</reference>
<evidence type="ECO:0000259" key="12">
    <source>
        <dbReference type="PROSITE" id="PS51462"/>
    </source>
</evidence>
<evidence type="ECO:0000313" key="13">
    <source>
        <dbReference type="EMBL" id="ERJ12098.1"/>
    </source>
</evidence>
<dbReference type="PANTHER" id="PTHR47707">
    <property type="entry name" value="8-OXO-DGTP DIPHOSPHATASE"/>
    <property type="match status" value="1"/>
</dbReference>
<accession>U2EAH2</accession>
<comment type="cofactor">
    <cofactor evidence="1">
        <name>Mg(2+)</name>
        <dbReference type="ChEBI" id="CHEBI:18420"/>
    </cofactor>
</comment>
<keyword evidence="7 13" id="KW-0378">Hydrolase</keyword>
<keyword evidence="14" id="KW-1185">Reference proteome</keyword>
<dbReference type="STRING" id="1033810.HLPCO_002012"/>
<evidence type="ECO:0000256" key="6">
    <source>
        <dbReference type="ARBA" id="ARBA00022763"/>
    </source>
</evidence>
<dbReference type="InterPro" id="IPR000086">
    <property type="entry name" value="NUDIX_hydrolase_dom"/>
</dbReference>
<keyword evidence="8" id="KW-0460">Magnesium</keyword>
<keyword evidence="6" id="KW-0227">DNA damage</keyword>
<evidence type="ECO:0000256" key="1">
    <source>
        <dbReference type="ARBA" id="ARBA00001946"/>
    </source>
</evidence>
<dbReference type="PROSITE" id="PS51462">
    <property type="entry name" value="NUDIX"/>
    <property type="match status" value="1"/>
</dbReference>
<keyword evidence="5" id="KW-0479">Metal-binding</keyword>
<dbReference type="InterPro" id="IPR020476">
    <property type="entry name" value="Nudix_hydrolase"/>
</dbReference>
<evidence type="ECO:0000256" key="8">
    <source>
        <dbReference type="ARBA" id="ARBA00022842"/>
    </source>
</evidence>
<dbReference type="RefSeq" id="WP_008827296.1">
    <property type="nucleotide sequence ID" value="NZ_AFNU02000006.1"/>
</dbReference>
<dbReference type="AlphaFoldDB" id="U2EAH2"/>
<keyword evidence="13" id="KW-0326">Glycosidase</keyword>
<comment type="caution">
    <text evidence="13">The sequence shown here is derived from an EMBL/GenBank/DDBJ whole genome shotgun (WGS) entry which is preliminary data.</text>
</comment>
<evidence type="ECO:0000256" key="4">
    <source>
        <dbReference type="ARBA" id="ARBA00022705"/>
    </source>
</evidence>
<feature type="domain" description="Nudix hydrolase" evidence="12">
    <location>
        <begin position="1"/>
        <end position="126"/>
    </location>
</feature>
<dbReference type="PANTHER" id="PTHR47707:SF1">
    <property type="entry name" value="NUDIX HYDROLASE FAMILY PROTEIN"/>
    <property type="match status" value="1"/>
</dbReference>
<dbReference type="GO" id="GO:0035539">
    <property type="term" value="F:8-oxo-7,8-dihydrodeoxyguanosine triphosphate pyrophosphatase activity"/>
    <property type="evidence" value="ECO:0007669"/>
    <property type="project" value="UniProtKB-EC"/>
</dbReference>
<evidence type="ECO:0000256" key="5">
    <source>
        <dbReference type="ARBA" id="ARBA00022723"/>
    </source>
</evidence>
<proteinExistence type="inferred from homology"/>
<evidence type="ECO:0000313" key="14">
    <source>
        <dbReference type="Proteomes" id="UP000005707"/>
    </source>
</evidence>
<dbReference type="GO" id="GO:0044715">
    <property type="term" value="F:8-oxo-dGDP phosphatase activity"/>
    <property type="evidence" value="ECO:0007669"/>
    <property type="project" value="TreeGrafter"/>
</dbReference>
<organism evidence="13 14">
    <name type="scientific">Haloplasma contractile SSD-17B</name>
    <dbReference type="NCBI Taxonomy" id="1033810"/>
    <lineage>
        <taxon>Bacteria</taxon>
        <taxon>Bacillati</taxon>
        <taxon>Mycoplasmatota</taxon>
        <taxon>Mollicutes</taxon>
        <taxon>Haloplasmatales</taxon>
        <taxon>Haloplasmataceae</taxon>
        <taxon>Haloplasma</taxon>
    </lineage>
</organism>
<sequence length="130" mass="15593">MKKHVVSAIFIKDNKVLCCRRTKEESYPLMWEFPGGKIELGETKEEALIREIKEELSSDITILRYYQHVSYRYERFDLDMDIYLCELNTDDIQLNVHSDAKWFNRHEAIKLDWLKADIPIIEQLIKDELI</sequence>
<dbReference type="GO" id="GO:0044716">
    <property type="term" value="F:8-oxo-GDP phosphatase activity"/>
    <property type="evidence" value="ECO:0007669"/>
    <property type="project" value="TreeGrafter"/>
</dbReference>
<dbReference type="EMBL" id="AFNU02000006">
    <property type="protein sequence ID" value="ERJ12098.1"/>
    <property type="molecule type" value="Genomic_DNA"/>
</dbReference>
<evidence type="ECO:0000256" key="10">
    <source>
        <dbReference type="ARBA" id="ARBA00035861"/>
    </source>
</evidence>
<dbReference type="OrthoDB" id="9802385at2"/>
<dbReference type="eggNOG" id="COG0494">
    <property type="taxonomic scope" value="Bacteria"/>
</dbReference>